<comment type="caution">
    <text evidence="1">The sequence shown here is derived from an EMBL/GenBank/DDBJ whole genome shotgun (WGS) entry which is preliminary data.</text>
</comment>
<gene>
    <name evidence="1" type="ORF">HHL25_16075</name>
</gene>
<evidence type="ECO:0000313" key="2">
    <source>
        <dbReference type="Proteomes" id="UP000541470"/>
    </source>
</evidence>
<evidence type="ECO:0000313" key="1">
    <source>
        <dbReference type="EMBL" id="NML75649.1"/>
    </source>
</evidence>
<protein>
    <recommendedName>
        <fullName evidence="3">Nucleoside 2-deoxyribosyltransferase</fullName>
    </recommendedName>
</protein>
<proteinExistence type="predicted"/>
<dbReference type="Proteomes" id="UP000541470">
    <property type="component" value="Unassembled WGS sequence"/>
</dbReference>
<dbReference type="RefSeq" id="WP_169593420.1">
    <property type="nucleotide sequence ID" value="NZ_JABBGK010000003.1"/>
</dbReference>
<accession>A0A7Y0AY48</accession>
<dbReference type="EMBL" id="JABBGK010000003">
    <property type="protein sequence ID" value="NML75649.1"/>
    <property type="molecule type" value="Genomic_DNA"/>
</dbReference>
<dbReference type="AlphaFoldDB" id="A0A7Y0AY48"/>
<sequence length="220" mass="25020">MRSIACVKKSVVEDSQSQPFDRLSKMQFDRIKKLAMVARADEIRRAAERYEIFVAGPFIDINLDKDDPVNASTDAKRLRFHVHQYYRAAGHNLYLGEDVELRTIGEKHYGAAANATFYERHYIADNIDALIVFPAGPGVFCEFGDWATSQHFCRKMLVVIDKEYEGQPSYINDGTAKAAAYNGATIVYEKYSDQAAVLVECDRFIDRLATRARVDQLYGR</sequence>
<reference evidence="1 2" key="1">
    <citation type="submission" date="2020-04" db="EMBL/GenBank/DDBJ databases">
        <title>Rhizobium sp. S-51 isolated from soil.</title>
        <authorList>
            <person name="Dahal R.H."/>
        </authorList>
    </citation>
    <scope>NUCLEOTIDE SEQUENCE [LARGE SCALE GENOMIC DNA]</scope>
    <source>
        <strain evidence="1 2">S-51</strain>
    </source>
</reference>
<name>A0A7Y0AY48_9HYPH</name>
<evidence type="ECO:0008006" key="3">
    <source>
        <dbReference type="Google" id="ProtNLM"/>
    </source>
</evidence>
<keyword evidence="2" id="KW-1185">Reference proteome</keyword>
<organism evidence="1 2">
    <name type="scientific">Rhizobium terricola</name>
    <dbReference type="NCBI Taxonomy" id="2728849"/>
    <lineage>
        <taxon>Bacteria</taxon>
        <taxon>Pseudomonadati</taxon>
        <taxon>Pseudomonadota</taxon>
        <taxon>Alphaproteobacteria</taxon>
        <taxon>Hyphomicrobiales</taxon>
        <taxon>Rhizobiaceae</taxon>
        <taxon>Rhizobium/Agrobacterium group</taxon>
        <taxon>Rhizobium</taxon>
    </lineage>
</organism>